<evidence type="ECO:0000256" key="2">
    <source>
        <dbReference type="ARBA" id="ARBA00008326"/>
    </source>
</evidence>
<protein>
    <submittedName>
        <fullName evidence="8">Fibroblast growth factor binding protein 1</fullName>
    </submittedName>
</protein>
<evidence type="ECO:0000313" key="9">
    <source>
        <dbReference type="Proteomes" id="UP000694545"/>
    </source>
</evidence>
<comment type="subcellular location">
    <subcellularLocation>
        <location evidence="1">Secreted</location>
    </subcellularLocation>
</comment>
<accession>A0A8D2KRS4</accession>
<feature type="region of interest" description="Disordered" evidence="7">
    <location>
        <begin position="15"/>
        <end position="36"/>
    </location>
</feature>
<dbReference type="Ensembl" id="ENSVKKT00000002545.1">
    <property type="protein sequence ID" value="ENSVKKP00000002472.1"/>
    <property type="gene ID" value="ENSVKKG00000001973.1"/>
</dbReference>
<dbReference type="AlphaFoldDB" id="A0A8D2KRS4"/>
<feature type="region of interest" description="Disordered" evidence="7">
    <location>
        <begin position="132"/>
        <end position="162"/>
    </location>
</feature>
<feature type="compositionally biased region" description="Basic residues" evidence="7">
    <location>
        <begin position="23"/>
        <end position="36"/>
    </location>
</feature>
<dbReference type="GO" id="GO:0007267">
    <property type="term" value="P:cell-cell signaling"/>
    <property type="evidence" value="ECO:0007669"/>
    <property type="project" value="TreeGrafter"/>
</dbReference>
<sequence length="199" mass="22390">INFLPILLLRTEAASDNQNGRSQKNRGAKGSHKGKFTTKEKSECTWTLNEAETATLKIDCKSKEDTFSCEFSGNPSTCPQYAKNQKAFWKQITRSLKKQKNICKDPKSILKSKLCKTGPPTAHLRLVTLASQNPKEEKPSHHAKEDSLPAENKPGKASSDCVEEEDYIDQRKVAEEYCGESWLSLCNFFVAMIQDKKCN</sequence>
<keyword evidence="9" id="KW-1185">Reference proteome</keyword>
<reference evidence="8" key="1">
    <citation type="submission" date="2025-08" db="UniProtKB">
        <authorList>
            <consortium name="Ensembl"/>
        </authorList>
    </citation>
    <scope>IDENTIFICATION</scope>
</reference>
<dbReference type="Proteomes" id="UP000694545">
    <property type="component" value="Unplaced"/>
</dbReference>
<keyword evidence="6" id="KW-0340">Growth factor binding</keyword>
<dbReference type="Pfam" id="PF06473">
    <property type="entry name" value="FGF-BP1"/>
    <property type="match status" value="1"/>
</dbReference>
<dbReference type="GO" id="GO:0019838">
    <property type="term" value="F:growth factor binding"/>
    <property type="evidence" value="ECO:0007669"/>
    <property type="project" value="UniProtKB-KW"/>
</dbReference>
<keyword evidence="5" id="KW-1015">Disulfide bond</keyword>
<dbReference type="PANTHER" id="PTHR15258:SF2">
    <property type="entry name" value="FIBROBLAST GROWTH FACTOR-BINDING PROTEIN 1"/>
    <property type="match status" value="1"/>
</dbReference>
<evidence type="ECO:0000256" key="1">
    <source>
        <dbReference type="ARBA" id="ARBA00004613"/>
    </source>
</evidence>
<evidence type="ECO:0000313" key="8">
    <source>
        <dbReference type="Ensembl" id="ENSVKKP00000002472.1"/>
    </source>
</evidence>
<evidence type="ECO:0000256" key="5">
    <source>
        <dbReference type="ARBA" id="ARBA00023157"/>
    </source>
</evidence>
<dbReference type="PANTHER" id="PTHR15258">
    <property type="entry name" value="FGF BINDING PROTEIN-RELATED"/>
    <property type="match status" value="1"/>
</dbReference>
<evidence type="ECO:0000256" key="6">
    <source>
        <dbReference type="ARBA" id="ARBA00023183"/>
    </source>
</evidence>
<evidence type="ECO:0000256" key="4">
    <source>
        <dbReference type="ARBA" id="ARBA00022729"/>
    </source>
</evidence>
<feature type="compositionally biased region" description="Basic and acidic residues" evidence="7">
    <location>
        <begin position="134"/>
        <end position="147"/>
    </location>
</feature>
<evidence type="ECO:0000256" key="3">
    <source>
        <dbReference type="ARBA" id="ARBA00022525"/>
    </source>
</evidence>
<keyword evidence="3" id="KW-0964">Secreted</keyword>
<dbReference type="OMA" id="VYWKQIG"/>
<reference evidence="8" key="2">
    <citation type="submission" date="2025-09" db="UniProtKB">
        <authorList>
            <consortium name="Ensembl"/>
        </authorList>
    </citation>
    <scope>IDENTIFICATION</scope>
</reference>
<dbReference type="GO" id="GO:0005576">
    <property type="term" value="C:extracellular region"/>
    <property type="evidence" value="ECO:0007669"/>
    <property type="project" value="UniProtKB-SubCell"/>
</dbReference>
<proteinExistence type="inferred from homology"/>
<dbReference type="InterPro" id="IPR010510">
    <property type="entry name" value="FGF1-bd"/>
</dbReference>
<name>A0A8D2KRS4_VARKO</name>
<keyword evidence="4" id="KW-0732">Signal</keyword>
<organism evidence="8 9">
    <name type="scientific">Varanus komodoensis</name>
    <name type="common">Komodo dragon</name>
    <dbReference type="NCBI Taxonomy" id="61221"/>
    <lineage>
        <taxon>Eukaryota</taxon>
        <taxon>Metazoa</taxon>
        <taxon>Chordata</taxon>
        <taxon>Craniata</taxon>
        <taxon>Vertebrata</taxon>
        <taxon>Euteleostomi</taxon>
        <taxon>Lepidosauria</taxon>
        <taxon>Squamata</taxon>
        <taxon>Bifurcata</taxon>
        <taxon>Unidentata</taxon>
        <taxon>Episquamata</taxon>
        <taxon>Toxicofera</taxon>
        <taxon>Anguimorpha</taxon>
        <taxon>Paleoanguimorpha</taxon>
        <taxon>Varanoidea</taxon>
        <taxon>Varanidae</taxon>
        <taxon>Varanus</taxon>
    </lineage>
</organism>
<evidence type="ECO:0000256" key="7">
    <source>
        <dbReference type="SAM" id="MobiDB-lite"/>
    </source>
</evidence>
<comment type="similarity">
    <text evidence="2">Belongs to the fibroblast growth factor-binding protein family.</text>
</comment>